<dbReference type="Proteomes" id="UP001211173">
    <property type="component" value="Unassembled WGS sequence"/>
</dbReference>
<evidence type="ECO:0000313" key="4">
    <source>
        <dbReference type="EMBL" id="CUO33618.1"/>
    </source>
</evidence>
<dbReference type="SUPFAM" id="SSF53041">
    <property type="entry name" value="Resolvase-like"/>
    <property type="match status" value="1"/>
</dbReference>
<proteinExistence type="predicted"/>
<keyword evidence="1" id="KW-0175">Coiled coil</keyword>
<feature type="domain" description="Resolvase/invertase-type recombinase catalytic" evidence="2">
    <location>
        <begin position="21"/>
        <end position="169"/>
    </location>
</feature>
<dbReference type="SMART" id="SM00857">
    <property type="entry name" value="Resolvase"/>
    <property type="match status" value="1"/>
</dbReference>
<dbReference type="InterPro" id="IPR006119">
    <property type="entry name" value="Resolv_N"/>
</dbReference>
<evidence type="ECO:0000259" key="3">
    <source>
        <dbReference type="PROSITE" id="PS51737"/>
    </source>
</evidence>
<dbReference type="Proteomes" id="UP000434475">
    <property type="component" value="Unassembled WGS sequence"/>
</dbReference>
<feature type="coiled-coil region" evidence="1">
    <location>
        <begin position="437"/>
        <end position="488"/>
    </location>
</feature>
<dbReference type="EMBL" id="CYZT01000075">
    <property type="protein sequence ID" value="CUO33618.1"/>
    <property type="molecule type" value="Genomic_DNA"/>
</dbReference>
<reference evidence="6 8" key="2">
    <citation type="journal article" date="2019" name="Nat. Med.">
        <title>A library of human gut bacterial isolates paired with longitudinal multiomics data enables mechanistic microbiome research.</title>
        <authorList>
            <person name="Poyet M."/>
            <person name="Groussin M."/>
            <person name="Gibbons S.M."/>
            <person name="Avila-Pacheco J."/>
            <person name="Jiang X."/>
            <person name="Kearney S.M."/>
            <person name="Perrotta A.R."/>
            <person name="Berdy B."/>
            <person name="Zhao S."/>
            <person name="Lieberman T.D."/>
            <person name="Swanson P.K."/>
            <person name="Smith M."/>
            <person name="Roesemann S."/>
            <person name="Alexander J.E."/>
            <person name="Rich S.A."/>
            <person name="Livny J."/>
            <person name="Vlamakis H."/>
            <person name="Clish C."/>
            <person name="Bullock K."/>
            <person name="Deik A."/>
            <person name="Scott J."/>
            <person name="Pierce K.A."/>
            <person name="Xavier R.J."/>
            <person name="Alm E.J."/>
        </authorList>
    </citation>
    <scope>NUCLEOTIDE SEQUENCE [LARGE SCALE GENOMIC DNA]</scope>
    <source>
        <strain evidence="6 8">BIOML-A2</strain>
    </source>
</reference>
<dbReference type="RefSeq" id="WP_009258351.1">
    <property type="nucleotide sequence ID" value="NZ_BAABXT010000001.1"/>
</dbReference>
<sequence>MTIYELRDLLEHSDIADLPLRCSTYSRVSTEKETQAASLHNMTDDFRDYIERHKNWTFVKAFIDDGKSGLTTKKRKDFLNLLAAGAAGEYDLLVTGEISRFGRNTMEGLQNIQYLKDKGIPVIFLYDDLNTYDTDCDIQIQQKLVDAENESRKISKRVKRGHQKSIQKGHVLGCRMWGYKKVNCKLEIDEKTAPMVRRIFELYATNQYSMKEIEEIIFQEGYRNNNGNRLSHTTMSNIITNPKYKGYFVGGKVKVIDIFNKRQKFLPEDEWLMYKDEDGTTVPALVSEELWQAANEVFKRRSIDVKGRRNCSTHKNIYTGKLYCTEDGAPYYCKDVHYKGTNVSKWLCSHKINHGTASCRSIAIYESELNPIILDAFREFSKGADEILATYLEQYRQVMDDTAHYKTERERIAKELSSIDEKQDQLLDMKVSGDLTLDEFKRMMDKTRAQKAELEKALDSMANWEEIAEQMEAQVERLKRALSFKLEDLEDGMINRDFVDNFIKRIDVTPNSDRQISLKIHLLTGEIVQKELEKIKGRTGQLSKKMIQAYENSMQ</sequence>
<dbReference type="GO" id="GO:0003677">
    <property type="term" value="F:DNA binding"/>
    <property type="evidence" value="ECO:0007669"/>
    <property type="project" value="InterPro"/>
</dbReference>
<organism evidence="4 7">
    <name type="scientific">Flavonifractor plautii</name>
    <name type="common">Fusobacterium plautii</name>
    <dbReference type="NCBI Taxonomy" id="292800"/>
    <lineage>
        <taxon>Bacteria</taxon>
        <taxon>Bacillati</taxon>
        <taxon>Bacillota</taxon>
        <taxon>Clostridia</taxon>
        <taxon>Eubacteriales</taxon>
        <taxon>Oscillospiraceae</taxon>
        <taxon>Flavonifractor</taxon>
    </lineage>
</organism>
<evidence type="ECO:0000313" key="5">
    <source>
        <dbReference type="EMBL" id="MDB7932737.1"/>
    </source>
</evidence>
<dbReference type="PROSITE" id="PS51737">
    <property type="entry name" value="RECOMBINASE_DNA_BIND"/>
    <property type="match status" value="1"/>
</dbReference>
<dbReference type="EMBL" id="WKPR01000014">
    <property type="protein sequence ID" value="MSB20642.1"/>
    <property type="molecule type" value="Genomic_DNA"/>
</dbReference>
<dbReference type="InterPro" id="IPR025827">
    <property type="entry name" value="Zn_ribbon_recom_dom"/>
</dbReference>
<dbReference type="PROSITE" id="PS51736">
    <property type="entry name" value="RECOMBINASES_3"/>
    <property type="match status" value="1"/>
</dbReference>
<name>A0A174EA52_FLAPL</name>
<dbReference type="Pfam" id="PF07508">
    <property type="entry name" value="Recombinase"/>
    <property type="match status" value="1"/>
</dbReference>
<dbReference type="PANTHER" id="PTHR30461:SF23">
    <property type="entry name" value="DNA RECOMBINASE-RELATED"/>
    <property type="match status" value="1"/>
</dbReference>
<gene>
    <name evidence="4" type="ORF">ERS852411_01364</name>
    <name evidence="6" type="ORF">GKE97_14095</name>
    <name evidence="5" type="ORF">PNE06_06575</name>
</gene>
<dbReference type="CDD" id="cd00338">
    <property type="entry name" value="Ser_Recombinase"/>
    <property type="match status" value="1"/>
</dbReference>
<dbReference type="InterPro" id="IPR050639">
    <property type="entry name" value="SSR_resolvase"/>
</dbReference>
<reference evidence="4 7" key="1">
    <citation type="submission" date="2015-09" db="EMBL/GenBank/DDBJ databases">
        <authorList>
            <consortium name="Pathogen Informatics"/>
        </authorList>
    </citation>
    <scope>NUCLEOTIDE SEQUENCE [LARGE SCALE GENOMIC DNA]</scope>
    <source>
        <strain evidence="4 7">2789STDY5608854</strain>
    </source>
</reference>
<evidence type="ECO:0000313" key="6">
    <source>
        <dbReference type="EMBL" id="MSB20642.1"/>
    </source>
</evidence>
<reference evidence="5" key="3">
    <citation type="submission" date="2023-01" db="EMBL/GenBank/DDBJ databases">
        <title>Human gut microbiome strain richness.</title>
        <authorList>
            <person name="Chen-Liaw A."/>
        </authorList>
    </citation>
    <scope>NUCLEOTIDE SEQUENCE</scope>
    <source>
        <strain evidence="5">1001287st1_F4_1001285I_161205</strain>
    </source>
</reference>
<dbReference type="Gene3D" id="3.90.1750.20">
    <property type="entry name" value="Putative Large Serine Recombinase, Chain B, Domain 2"/>
    <property type="match status" value="1"/>
</dbReference>
<dbReference type="Proteomes" id="UP000095746">
    <property type="component" value="Unassembled WGS sequence"/>
</dbReference>
<evidence type="ECO:0000256" key="1">
    <source>
        <dbReference type="SAM" id="Coils"/>
    </source>
</evidence>
<dbReference type="InterPro" id="IPR038109">
    <property type="entry name" value="DNA_bind_recomb_sf"/>
</dbReference>
<evidence type="ECO:0000259" key="2">
    <source>
        <dbReference type="PROSITE" id="PS51736"/>
    </source>
</evidence>
<dbReference type="InterPro" id="IPR036162">
    <property type="entry name" value="Resolvase-like_N_sf"/>
</dbReference>
<dbReference type="Pfam" id="PF13408">
    <property type="entry name" value="Zn_ribbon_recom"/>
    <property type="match status" value="1"/>
</dbReference>
<dbReference type="GO" id="GO:0000150">
    <property type="term" value="F:DNA strand exchange activity"/>
    <property type="evidence" value="ECO:0007669"/>
    <property type="project" value="InterPro"/>
</dbReference>
<dbReference type="InterPro" id="IPR011109">
    <property type="entry name" value="DNA_bind_recombinase_dom"/>
</dbReference>
<protein>
    <submittedName>
        <fullName evidence="4">Multiple promoter invertase</fullName>
    </submittedName>
    <submittedName>
        <fullName evidence="5">Recombinase family protein</fullName>
    </submittedName>
</protein>
<dbReference type="PANTHER" id="PTHR30461">
    <property type="entry name" value="DNA-INVERTASE FROM LAMBDOID PROPHAGE"/>
    <property type="match status" value="1"/>
</dbReference>
<feature type="domain" description="Recombinase" evidence="3">
    <location>
        <begin position="176"/>
        <end position="304"/>
    </location>
</feature>
<dbReference type="EMBL" id="JAQLWV010000007">
    <property type="protein sequence ID" value="MDB7932737.1"/>
    <property type="molecule type" value="Genomic_DNA"/>
</dbReference>
<accession>A0A174EA52</accession>
<evidence type="ECO:0000313" key="7">
    <source>
        <dbReference type="Proteomes" id="UP000095746"/>
    </source>
</evidence>
<dbReference type="AlphaFoldDB" id="A0A174EA52"/>
<dbReference type="Gene3D" id="3.40.50.1390">
    <property type="entry name" value="Resolvase, N-terminal catalytic domain"/>
    <property type="match status" value="1"/>
</dbReference>
<evidence type="ECO:0000313" key="8">
    <source>
        <dbReference type="Proteomes" id="UP000434475"/>
    </source>
</evidence>
<dbReference type="Pfam" id="PF00239">
    <property type="entry name" value="Resolvase"/>
    <property type="match status" value="1"/>
</dbReference>